<dbReference type="AlphaFoldDB" id="A0A1L7WIW9"/>
<protein>
    <submittedName>
        <fullName evidence="1">Uncharacterized protein</fullName>
    </submittedName>
</protein>
<gene>
    <name evidence="1" type="ORF">PAC_02596</name>
</gene>
<evidence type="ECO:0000313" key="2">
    <source>
        <dbReference type="Proteomes" id="UP000184330"/>
    </source>
</evidence>
<name>A0A1L7WIW9_9HELO</name>
<reference evidence="1 2" key="1">
    <citation type="submission" date="2016-03" db="EMBL/GenBank/DDBJ databases">
        <authorList>
            <person name="Ploux O."/>
        </authorList>
    </citation>
    <scope>NUCLEOTIDE SEQUENCE [LARGE SCALE GENOMIC DNA]</scope>
    <source>
        <strain evidence="1 2">UAMH 11012</strain>
    </source>
</reference>
<dbReference type="Proteomes" id="UP000184330">
    <property type="component" value="Unassembled WGS sequence"/>
</dbReference>
<accession>A0A1L7WIW9</accession>
<sequence>MKRLVARLPGRAIRPLIQTHPPRQLPISTPFGRAQSRSQINSIRWSPVVLTPPPGSPEYPPTTHWSDRYDGEWTEEGGGVGPDGKIHLVGLIAFRCTETECSEARWEEFKKKFEKLMLIQWEHEGSEGADPGDTRKYFKIFWVEEKEVLEGKQGVDLTLLRRHVRMRRDYEPEFDADHDQRRFEKMINVRQWHKLHENSDKSVALISPALNTFLYVNDEAISSLLDIQTPGNIPFAYAVAPDHPDVHGKYSDDDPMDPDGHYKIAIELLGWFWLWIGLGMRGMECTAPKVIGGVTRTIMGAHDLYEDLNLHGIKEKFLN</sequence>
<proteinExistence type="predicted"/>
<dbReference type="EMBL" id="FJOG01000003">
    <property type="protein sequence ID" value="CZR52719.1"/>
    <property type="molecule type" value="Genomic_DNA"/>
</dbReference>
<evidence type="ECO:0000313" key="1">
    <source>
        <dbReference type="EMBL" id="CZR52719.1"/>
    </source>
</evidence>
<organism evidence="1 2">
    <name type="scientific">Phialocephala subalpina</name>
    <dbReference type="NCBI Taxonomy" id="576137"/>
    <lineage>
        <taxon>Eukaryota</taxon>
        <taxon>Fungi</taxon>
        <taxon>Dikarya</taxon>
        <taxon>Ascomycota</taxon>
        <taxon>Pezizomycotina</taxon>
        <taxon>Leotiomycetes</taxon>
        <taxon>Helotiales</taxon>
        <taxon>Mollisiaceae</taxon>
        <taxon>Phialocephala</taxon>
        <taxon>Phialocephala fortinii species complex</taxon>
    </lineage>
</organism>
<dbReference type="OrthoDB" id="3550119at2759"/>
<keyword evidence="2" id="KW-1185">Reference proteome</keyword>